<evidence type="ECO:0000256" key="1">
    <source>
        <dbReference type="SAM" id="MobiDB-lite"/>
    </source>
</evidence>
<organism evidence="2 3">
    <name type="scientific">Oryza meyeriana var. granulata</name>
    <dbReference type="NCBI Taxonomy" id="110450"/>
    <lineage>
        <taxon>Eukaryota</taxon>
        <taxon>Viridiplantae</taxon>
        <taxon>Streptophyta</taxon>
        <taxon>Embryophyta</taxon>
        <taxon>Tracheophyta</taxon>
        <taxon>Spermatophyta</taxon>
        <taxon>Magnoliopsida</taxon>
        <taxon>Liliopsida</taxon>
        <taxon>Poales</taxon>
        <taxon>Poaceae</taxon>
        <taxon>BOP clade</taxon>
        <taxon>Oryzoideae</taxon>
        <taxon>Oryzeae</taxon>
        <taxon>Oryzinae</taxon>
        <taxon>Oryza</taxon>
        <taxon>Oryza meyeriana</taxon>
    </lineage>
</organism>
<feature type="region of interest" description="Disordered" evidence="1">
    <location>
        <begin position="50"/>
        <end position="83"/>
    </location>
</feature>
<dbReference type="Proteomes" id="UP000479710">
    <property type="component" value="Unassembled WGS sequence"/>
</dbReference>
<reference evidence="2 3" key="1">
    <citation type="submission" date="2019-11" db="EMBL/GenBank/DDBJ databases">
        <title>Whole genome sequence of Oryza granulata.</title>
        <authorList>
            <person name="Li W."/>
        </authorList>
    </citation>
    <scope>NUCLEOTIDE SEQUENCE [LARGE SCALE GENOMIC DNA]</scope>
    <source>
        <strain evidence="3">cv. Menghai</strain>
        <tissue evidence="2">Leaf</tissue>
    </source>
</reference>
<sequence length="83" mass="9820">MGPTMKRRARRRSRGRPIRAEAKGVYWRGVEVDWCWQRRSVKVLAQGRWPLRSSQARRGGHRGEGGEDGAPLPRRWRRRSKWA</sequence>
<evidence type="ECO:0000313" key="3">
    <source>
        <dbReference type="Proteomes" id="UP000479710"/>
    </source>
</evidence>
<dbReference type="AlphaFoldDB" id="A0A6G1EPI0"/>
<dbReference type="EMBL" id="SPHZ02000003">
    <property type="protein sequence ID" value="KAF0926558.1"/>
    <property type="molecule type" value="Genomic_DNA"/>
</dbReference>
<proteinExistence type="predicted"/>
<accession>A0A6G1EPI0</accession>
<name>A0A6G1EPI0_9ORYZ</name>
<gene>
    <name evidence="2" type="ORF">E2562_026045</name>
</gene>
<protein>
    <submittedName>
        <fullName evidence="2">Uncharacterized protein</fullName>
    </submittedName>
</protein>
<feature type="compositionally biased region" description="Basic residues" evidence="1">
    <location>
        <begin position="74"/>
        <end position="83"/>
    </location>
</feature>
<evidence type="ECO:0000313" key="2">
    <source>
        <dbReference type="EMBL" id="KAF0926558.1"/>
    </source>
</evidence>
<comment type="caution">
    <text evidence="2">The sequence shown here is derived from an EMBL/GenBank/DDBJ whole genome shotgun (WGS) entry which is preliminary data.</text>
</comment>
<keyword evidence="3" id="KW-1185">Reference proteome</keyword>